<reference evidence="7" key="1">
    <citation type="journal article" date="2021" name="PeerJ">
        <title>Extensive microbial diversity within the chicken gut microbiome revealed by metagenomics and culture.</title>
        <authorList>
            <person name="Gilroy R."/>
            <person name="Ravi A."/>
            <person name="Getino M."/>
            <person name="Pursley I."/>
            <person name="Horton D.L."/>
            <person name="Alikhan N.F."/>
            <person name="Baker D."/>
            <person name="Gharbi K."/>
            <person name="Hall N."/>
            <person name="Watson M."/>
            <person name="Adriaenssens E.M."/>
            <person name="Foster-Nyarko E."/>
            <person name="Jarju S."/>
            <person name="Secka A."/>
            <person name="Antonio M."/>
            <person name="Oren A."/>
            <person name="Chaudhuri R.R."/>
            <person name="La Ragione R."/>
            <person name="Hildebrand F."/>
            <person name="Pallen M.J."/>
        </authorList>
    </citation>
    <scope>NUCLEOTIDE SEQUENCE</scope>
    <source>
        <strain evidence="7">ChiHecec2B26-446</strain>
    </source>
</reference>
<keyword evidence="5" id="KW-1133">Transmembrane helix</keyword>
<comment type="caution">
    <text evidence="7">The sequence shown here is derived from an EMBL/GenBank/DDBJ whole genome shotgun (WGS) entry which is preliminary data.</text>
</comment>
<dbReference type="GO" id="GO:0008800">
    <property type="term" value="F:beta-lactamase activity"/>
    <property type="evidence" value="ECO:0007669"/>
    <property type="project" value="UniProtKB-EC"/>
</dbReference>
<feature type="transmembrane region" description="Helical" evidence="5">
    <location>
        <begin position="33"/>
        <end position="51"/>
    </location>
</feature>
<evidence type="ECO:0000256" key="5">
    <source>
        <dbReference type="SAM" id="Phobius"/>
    </source>
</evidence>
<dbReference type="InterPro" id="IPR000871">
    <property type="entry name" value="Beta-lactam_class-A"/>
</dbReference>
<protein>
    <recommendedName>
        <fullName evidence="3">beta-lactamase</fullName>
        <ecNumber evidence="3">3.5.2.6</ecNumber>
    </recommendedName>
</protein>
<dbReference type="SUPFAM" id="SSF56601">
    <property type="entry name" value="beta-lactamase/transpeptidase-like"/>
    <property type="match status" value="1"/>
</dbReference>
<evidence type="ECO:0000256" key="4">
    <source>
        <dbReference type="SAM" id="MobiDB-lite"/>
    </source>
</evidence>
<dbReference type="AlphaFoldDB" id="A0A9D1TQI0"/>
<evidence type="ECO:0000313" key="8">
    <source>
        <dbReference type="Proteomes" id="UP000886752"/>
    </source>
</evidence>
<evidence type="ECO:0000259" key="6">
    <source>
        <dbReference type="Pfam" id="PF13354"/>
    </source>
</evidence>
<proteinExistence type="inferred from homology"/>
<dbReference type="InterPro" id="IPR045155">
    <property type="entry name" value="Beta-lactam_cat"/>
</dbReference>
<dbReference type="EC" id="3.5.2.6" evidence="3"/>
<reference evidence="7" key="2">
    <citation type="submission" date="2021-04" db="EMBL/GenBank/DDBJ databases">
        <authorList>
            <person name="Gilroy R."/>
        </authorList>
    </citation>
    <scope>NUCLEOTIDE SEQUENCE</scope>
    <source>
        <strain evidence="7">ChiHecec2B26-446</strain>
    </source>
</reference>
<feature type="domain" description="Beta-lactamase class A catalytic" evidence="6">
    <location>
        <begin position="161"/>
        <end position="336"/>
    </location>
</feature>
<dbReference type="Proteomes" id="UP000886752">
    <property type="component" value="Unassembled WGS sequence"/>
</dbReference>
<accession>A0A9D1TQI0</accession>
<dbReference type="GO" id="GO:0030655">
    <property type="term" value="P:beta-lactam antibiotic catabolic process"/>
    <property type="evidence" value="ECO:0007669"/>
    <property type="project" value="InterPro"/>
</dbReference>
<evidence type="ECO:0000256" key="3">
    <source>
        <dbReference type="ARBA" id="ARBA00012865"/>
    </source>
</evidence>
<dbReference type="Gene3D" id="3.40.710.10">
    <property type="entry name" value="DD-peptidase/beta-lactamase superfamily"/>
    <property type="match status" value="2"/>
</dbReference>
<evidence type="ECO:0000256" key="1">
    <source>
        <dbReference type="ARBA" id="ARBA00001526"/>
    </source>
</evidence>
<organism evidence="7 8">
    <name type="scientific">Candidatus Desulfovibrio intestinipullorum</name>
    <dbReference type="NCBI Taxonomy" id="2838536"/>
    <lineage>
        <taxon>Bacteria</taxon>
        <taxon>Pseudomonadati</taxon>
        <taxon>Thermodesulfobacteriota</taxon>
        <taxon>Desulfovibrionia</taxon>
        <taxon>Desulfovibrionales</taxon>
        <taxon>Desulfovibrionaceae</taxon>
        <taxon>Desulfovibrio</taxon>
    </lineage>
</organism>
<sequence length="376" mass="40694">MACLPLSFPVSSRLSASVPCPAPAYRAPAALPAALPVLLLLVVLFQFFLFASPVSAQERIAAFARQLQSLEYAHGARIALAAHEVHSGRTLFFRASERVPFCSTFKVFLVAEILHRADVLTRDPQPGAHVRVQPEAQARNADQNPDQNPAEHPADSPDMQEQTGLLDRILTWTPEEEVAWSPVTQGRGTAGLSVAELCRAAITLSDNTATNVLLRLAGGPASLTRAVHLMGNQSFELADYEPALNREQRESSANTGTASGFLAGLRRVLLGDFLSRESRDRLLSWMRATETGRDRMAAGLPAGWQLAHKTGSGGGLVHDMGLLVSPEGRQILLVLFSRDARPEAGRRADSGVLLAAATRLLLQEWGYTGERDGRQE</sequence>
<dbReference type="Pfam" id="PF13354">
    <property type="entry name" value="Beta-lactamase2"/>
    <property type="match status" value="1"/>
</dbReference>
<gene>
    <name evidence="7" type="ORF">H9894_09715</name>
</gene>
<keyword evidence="5" id="KW-0812">Transmembrane</keyword>
<keyword evidence="7" id="KW-0378">Hydrolase</keyword>
<evidence type="ECO:0000256" key="2">
    <source>
        <dbReference type="ARBA" id="ARBA00009009"/>
    </source>
</evidence>
<dbReference type="InterPro" id="IPR012338">
    <property type="entry name" value="Beta-lactam/transpept-like"/>
</dbReference>
<dbReference type="EMBL" id="DXHV01000081">
    <property type="protein sequence ID" value="HIW01444.1"/>
    <property type="molecule type" value="Genomic_DNA"/>
</dbReference>
<dbReference type="PANTHER" id="PTHR35333:SF3">
    <property type="entry name" value="BETA-LACTAMASE-TYPE TRANSPEPTIDASE FOLD CONTAINING PROTEIN"/>
    <property type="match status" value="1"/>
</dbReference>
<keyword evidence="5" id="KW-0472">Membrane</keyword>
<name>A0A9D1TQI0_9BACT</name>
<dbReference type="PANTHER" id="PTHR35333">
    <property type="entry name" value="BETA-LACTAMASE"/>
    <property type="match status" value="1"/>
</dbReference>
<comment type="catalytic activity">
    <reaction evidence="1">
        <text>a beta-lactam + H2O = a substituted beta-amino acid</text>
        <dbReference type="Rhea" id="RHEA:20401"/>
        <dbReference type="ChEBI" id="CHEBI:15377"/>
        <dbReference type="ChEBI" id="CHEBI:35627"/>
        <dbReference type="ChEBI" id="CHEBI:140347"/>
        <dbReference type="EC" id="3.5.2.6"/>
    </reaction>
</comment>
<feature type="region of interest" description="Disordered" evidence="4">
    <location>
        <begin position="136"/>
        <end position="161"/>
    </location>
</feature>
<dbReference type="GO" id="GO:0046677">
    <property type="term" value="P:response to antibiotic"/>
    <property type="evidence" value="ECO:0007669"/>
    <property type="project" value="InterPro"/>
</dbReference>
<comment type="similarity">
    <text evidence="2">Belongs to the class-A beta-lactamase family.</text>
</comment>
<evidence type="ECO:0000313" key="7">
    <source>
        <dbReference type="EMBL" id="HIW01444.1"/>
    </source>
</evidence>
<dbReference type="PRINTS" id="PR00118">
    <property type="entry name" value="BLACTAMASEA"/>
</dbReference>